<protein>
    <submittedName>
        <fullName evidence="4">Helix-turn-helix transcriptional regulator</fullName>
    </submittedName>
</protein>
<feature type="transmembrane region" description="Helical" evidence="2">
    <location>
        <begin position="76"/>
        <end position="95"/>
    </location>
</feature>
<dbReference type="GO" id="GO:0006352">
    <property type="term" value="P:DNA-templated transcription initiation"/>
    <property type="evidence" value="ECO:0007669"/>
    <property type="project" value="InterPro"/>
</dbReference>
<evidence type="ECO:0000313" key="4">
    <source>
        <dbReference type="EMBL" id="QIE89480.1"/>
    </source>
</evidence>
<name>A0A6G6J344_PSENT</name>
<feature type="compositionally biased region" description="Basic and acidic residues" evidence="1">
    <location>
        <begin position="95"/>
        <end position="122"/>
    </location>
</feature>
<dbReference type="PROSITE" id="PS50043">
    <property type="entry name" value="HTH_LUXR_2"/>
    <property type="match status" value="1"/>
</dbReference>
<keyword evidence="2" id="KW-1133">Transmembrane helix</keyword>
<dbReference type="InterPro" id="IPR000792">
    <property type="entry name" value="Tscrpt_reg_LuxR_C"/>
</dbReference>
<dbReference type="InterPro" id="IPR016032">
    <property type="entry name" value="Sig_transdc_resp-reg_C-effctor"/>
</dbReference>
<dbReference type="SUPFAM" id="SSF46894">
    <property type="entry name" value="C-terminal effector domain of the bipartite response regulators"/>
    <property type="match status" value="1"/>
</dbReference>
<evidence type="ECO:0000256" key="2">
    <source>
        <dbReference type="SAM" id="Phobius"/>
    </source>
</evidence>
<feature type="domain" description="HTH luxR-type" evidence="3">
    <location>
        <begin position="10"/>
        <end position="75"/>
    </location>
</feature>
<evidence type="ECO:0000256" key="1">
    <source>
        <dbReference type="SAM" id="MobiDB-lite"/>
    </source>
</evidence>
<dbReference type="Gene3D" id="1.10.10.10">
    <property type="entry name" value="Winged helix-like DNA-binding domain superfamily/Winged helix DNA-binding domain"/>
    <property type="match status" value="1"/>
</dbReference>
<keyword evidence="2" id="KW-0472">Membrane</keyword>
<sequence>METINTGKWKGTLGMGLAPRELEATLLAADEMSAKEIARVMGISPGTVQKRLDDARFKLGAKTVRGLVLEAFRRQIIAPACVMVLAGMAAIHPILDDDPMRRDRRPPERKSELRQTSRRSEEAGLIAA</sequence>
<dbReference type="KEGG" id="pnt:G5B91_25740"/>
<dbReference type="InterPro" id="IPR036388">
    <property type="entry name" value="WH-like_DNA-bd_sf"/>
</dbReference>
<evidence type="ECO:0000313" key="5">
    <source>
        <dbReference type="Proteomes" id="UP000501063"/>
    </source>
</evidence>
<gene>
    <name evidence="4" type="ORF">G5B91_25740</name>
</gene>
<dbReference type="Proteomes" id="UP000501063">
    <property type="component" value="Chromosome"/>
</dbReference>
<evidence type="ECO:0000259" key="3">
    <source>
        <dbReference type="PROSITE" id="PS50043"/>
    </source>
</evidence>
<organism evidence="4 5">
    <name type="scientific">Pseudomonas nitroreducens</name>
    <dbReference type="NCBI Taxonomy" id="46680"/>
    <lineage>
        <taxon>Bacteria</taxon>
        <taxon>Pseudomonadati</taxon>
        <taxon>Pseudomonadota</taxon>
        <taxon>Gammaproteobacteria</taxon>
        <taxon>Pseudomonadales</taxon>
        <taxon>Pseudomonadaceae</taxon>
        <taxon>Pseudomonas</taxon>
    </lineage>
</organism>
<dbReference type="CDD" id="cd06170">
    <property type="entry name" value="LuxR_C_like"/>
    <property type="match status" value="1"/>
</dbReference>
<feature type="region of interest" description="Disordered" evidence="1">
    <location>
        <begin position="95"/>
        <end position="128"/>
    </location>
</feature>
<dbReference type="GO" id="GO:0016987">
    <property type="term" value="F:sigma factor activity"/>
    <property type="evidence" value="ECO:0007669"/>
    <property type="project" value="InterPro"/>
</dbReference>
<proteinExistence type="predicted"/>
<dbReference type="InterPro" id="IPR013249">
    <property type="entry name" value="RNA_pol_sigma70_r4_t2"/>
</dbReference>
<dbReference type="GO" id="GO:0003677">
    <property type="term" value="F:DNA binding"/>
    <property type="evidence" value="ECO:0007669"/>
    <property type="project" value="InterPro"/>
</dbReference>
<accession>A0A6G6J344</accession>
<dbReference type="EMBL" id="CP049140">
    <property type="protein sequence ID" value="QIE89480.1"/>
    <property type="molecule type" value="Genomic_DNA"/>
</dbReference>
<dbReference type="SMART" id="SM00421">
    <property type="entry name" value="HTH_LUXR"/>
    <property type="match status" value="1"/>
</dbReference>
<dbReference type="AlphaFoldDB" id="A0A6G6J344"/>
<dbReference type="Pfam" id="PF08281">
    <property type="entry name" value="Sigma70_r4_2"/>
    <property type="match status" value="1"/>
</dbReference>
<keyword evidence="2" id="KW-0812">Transmembrane</keyword>
<reference evidence="4 5" key="1">
    <citation type="submission" date="2020-02" db="EMBL/GenBank/DDBJ databases">
        <title>Integrative conjugative elements (ICEs) and plasmids drive adaptation of Pseudomonas nitroreducens strain HBP1 to wastewater environment.</title>
        <authorList>
            <person name="Sentchilo V."/>
            <person name="Carraro N."/>
            <person name="Bertelli C."/>
            <person name="van der Meer J.R."/>
        </authorList>
    </citation>
    <scope>NUCLEOTIDE SEQUENCE [LARGE SCALE GENOMIC DNA]</scope>
    <source>
        <strain evidence="4 5">HBP1</strain>
    </source>
</reference>
<dbReference type="RefSeq" id="WP_024762904.1">
    <property type="nucleotide sequence ID" value="NZ_CP049140.1"/>
</dbReference>